<organism evidence="2 3">
    <name type="scientific">Liparis tanakae</name>
    <name type="common">Tanaka's snailfish</name>
    <dbReference type="NCBI Taxonomy" id="230148"/>
    <lineage>
        <taxon>Eukaryota</taxon>
        <taxon>Metazoa</taxon>
        <taxon>Chordata</taxon>
        <taxon>Craniata</taxon>
        <taxon>Vertebrata</taxon>
        <taxon>Euteleostomi</taxon>
        <taxon>Actinopterygii</taxon>
        <taxon>Neopterygii</taxon>
        <taxon>Teleostei</taxon>
        <taxon>Neoteleostei</taxon>
        <taxon>Acanthomorphata</taxon>
        <taxon>Eupercaria</taxon>
        <taxon>Perciformes</taxon>
        <taxon>Cottioidei</taxon>
        <taxon>Cottales</taxon>
        <taxon>Liparidae</taxon>
        <taxon>Liparis</taxon>
    </lineage>
</organism>
<comment type="caution">
    <text evidence="2">The sequence shown here is derived from an EMBL/GenBank/DDBJ whole genome shotgun (WGS) entry which is preliminary data.</text>
</comment>
<accession>A0A4Z2EJW4</accession>
<gene>
    <name evidence="2" type="ORF">EYF80_060754</name>
</gene>
<reference evidence="2 3" key="1">
    <citation type="submission" date="2019-03" db="EMBL/GenBank/DDBJ databases">
        <title>First draft genome of Liparis tanakae, snailfish: a comprehensive survey of snailfish specific genes.</title>
        <authorList>
            <person name="Kim W."/>
            <person name="Song I."/>
            <person name="Jeong J.-H."/>
            <person name="Kim D."/>
            <person name="Kim S."/>
            <person name="Ryu S."/>
            <person name="Song J.Y."/>
            <person name="Lee S.K."/>
        </authorList>
    </citation>
    <scope>NUCLEOTIDE SEQUENCE [LARGE SCALE GENOMIC DNA]</scope>
    <source>
        <tissue evidence="2">Muscle</tissue>
    </source>
</reference>
<evidence type="ECO:0000313" key="2">
    <source>
        <dbReference type="EMBL" id="TNN29099.1"/>
    </source>
</evidence>
<dbReference type="AlphaFoldDB" id="A0A4Z2EJW4"/>
<evidence type="ECO:0000256" key="1">
    <source>
        <dbReference type="SAM" id="MobiDB-lite"/>
    </source>
</evidence>
<dbReference type="EMBL" id="SRLO01006061">
    <property type="protein sequence ID" value="TNN29099.1"/>
    <property type="molecule type" value="Genomic_DNA"/>
</dbReference>
<protein>
    <submittedName>
        <fullName evidence="2">Uncharacterized protein</fullName>
    </submittedName>
</protein>
<feature type="region of interest" description="Disordered" evidence="1">
    <location>
        <begin position="1"/>
        <end position="26"/>
    </location>
</feature>
<keyword evidence="3" id="KW-1185">Reference proteome</keyword>
<evidence type="ECO:0000313" key="3">
    <source>
        <dbReference type="Proteomes" id="UP000314294"/>
    </source>
</evidence>
<dbReference type="Proteomes" id="UP000314294">
    <property type="component" value="Unassembled WGS sequence"/>
</dbReference>
<sequence>MKSNTRLRLSSPGLKGSPVNARLRSSPGSVVLLNAEPEGGDAVEQPEGLDHEPPVLKEEVGVAGGVQDHGPARLLLWVRRAARRGHLRDAGHGEDDALPDELPNAGEVNMSDGKACLSNRSEVVPPTCIREEQLGPHLHTAQLLLLRVGVEAHGAEQAGQAEQVVPVQVRDEHLGDPT</sequence>
<feature type="region of interest" description="Disordered" evidence="1">
    <location>
        <begin position="32"/>
        <end position="51"/>
    </location>
</feature>
<proteinExistence type="predicted"/>
<name>A0A4Z2EJW4_9TELE</name>